<accession>A0AAD8NWJ6</accession>
<keyword evidence="2" id="KW-1185">Reference proteome</keyword>
<gene>
    <name evidence="1" type="ORF">QVD17_19509</name>
</gene>
<organism evidence="1 2">
    <name type="scientific">Tagetes erecta</name>
    <name type="common">African marigold</name>
    <dbReference type="NCBI Taxonomy" id="13708"/>
    <lineage>
        <taxon>Eukaryota</taxon>
        <taxon>Viridiplantae</taxon>
        <taxon>Streptophyta</taxon>
        <taxon>Embryophyta</taxon>
        <taxon>Tracheophyta</taxon>
        <taxon>Spermatophyta</taxon>
        <taxon>Magnoliopsida</taxon>
        <taxon>eudicotyledons</taxon>
        <taxon>Gunneridae</taxon>
        <taxon>Pentapetalae</taxon>
        <taxon>asterids</taxon>
        <taxon>campanulids</taxon>
        <taxon>Asterales</taxon>
        <taxon>Asteraceae</taxon>
        <taxon>Asteroideae</taxon>
        <taxon>Heliantheae alliance</taxon>
        <taxon>Tageteae</taxon>
        <taxon>Tagetes</taxon>
    </lineage>
</organism>
<dbReference type="AlphaFoldDB" id="A0AAD8NWJ6"/>
<evidence type="ECO:0000313" key="2">
    <source>
        <dbReference type="Proteomes" id="UP001229421"/>
    </source>
</evidence>
<sequence>MVLHSRSSLGRESGWELDGNAGYPFGLIVGIRSRTEASCEFVVILLRCRVMQESTVEARAGRRLAGLEDRRSGPRIVASFSC</sequence>
<dbReference type="EMBL" id="JAUHHV010000005">
    <property type="protein sequence ID" value="KAK1424188.1"/>
    <property type="molecule type" value="Genomic_DNA"/>
</dbReference>
<proteinExistence type="predicted"/>
<dbReference type="Proteomes" id="UP001229421">
    <property type="component" value="Unassembled WGS sequence"/>
</dbReference>
<comment type="caution">
    <text evidence="1">The sequence shown here is derived from an EMBL/GenBank/DDBJ whole genome shotgun (WGS) entry which is preliminary data.</text>
</comment>
<name>A0AAD8NWJ6_TARER</name>
<protein>
    <submittedName>
        <fullName evidence="1">Uncharacterized protein</fullName>
    </submittedName>
</protein>
<reference evidence="1" key="1">
    <citation type="journal article" date="2023" name="bioRxiv">
        <title>Improved chromosome-level genome assembly for marigold (Tagetes erecta).</title>
        <authorList>
            <person name="Jiang F."/>
            <person name="Yuan L."/>
            <person name="Wang S."/>
            <person name="Wang H."/>
            <person name="Xu D."/>
            <person name="Wang A."/>
            <person name="Fan W."/>
        </authorList>
    </citation>
    <scope>NUCLEOTIDE SEQUENCE</scope>
    <source>
        <strain evidence="1">WSJ</strain>
        <tissue evidence="1">Leaf</tissue>
    </source>
</reference>
<evidence type="ECO:0000313" key="1">
    <source>
        <dbReference type="EMBL" id="KAK1424188.1"/>
    </source>
</evidence>